<evidence type="ECO:0000256" key="8">
    <source>
        <dbReference type="ARBA" id="ARBA00022723"/>
    </source>
</evidence>
<feature type="domain" description="Secretion system C-terminal sorting" evidence="15">
    <location>
        <begin position="576"/>
        <end position="641"/>
    </location>
</feature>
<evidence type="ECO:0000256" key="9">
    <source>
        <dbReference type="ARBA" id="ARBA00022729"/>
    </source>
</evidence>
<dbReference type="InterPro" id="IPR001930">
    <property type="entry name" value="Peptidase_M1"/>
</dbReference>
<keyword evidence="12" id="KW-0482">Metalloprotease</keyword>
<comment type="similarity">
    <text evidence="3">Belongs to the peptidase M1 family.</text>
</comment>
<evidence type="ECO:0000313" key="16">
    <source>
        <dbReference type="EMBL" id="MFD2551363.1"/>
    </source>
</evidence>
<keyword evidence="6 16" id="KW-0031">Aminopeptidase</keyword>
<evidence type="ECO:0000256" key="10">
    <source>
        <dbReference type="ARBA" id="ARBA00022801"/>
    </source>
</evidence>
<evidence type="ECO:0000256" key="12">
    <source>
        <dbReference type="ARBA" id="ARBA00023049"/>
    </source>
</evidence>
<evidence type="ECO:0000256" key="1">
    <source>
        <dbReference type="ARBA" id="ARBA00000098"/>
    </source>
</evidence>
<feature type="domain" description="Aminopeptidase N-like N-terminal" evidence="14">
    <location>
        <begin position="55"/>
        <end position="233"/>
    </location>
</feature>
<evidence type="ECO:0000259" key="13">
    <source>
        <dbReference type="Pfam" id="PF01433"/>
    </source>
</evidence>
<evidence type="ECO:0000259" key="15">
    <source>
        <dbReference type="Pfam" id="PF18962"/>
    </source>
</evidence>
<reference evidence="17" key="1">
    <citation type="journal article" date="2019" name="Int. J. Syst. Evol. Microbiol.">
        <title>The Global Catalogue of Microorganisms (GCM) 10K type strain sequencing project: providing services to taxonomists for standard genome sequencing and annotation.</title>
        <authorList>
            <consortium name="The Broad Institute Genomics Platform"/>
            <consortium name="The Broad Institute Genome Sequencing Center for Infectious Disease"/>
            <person name="Wu L."/>
            <person name="Ma J."/>
        </authorList>
    </citation>
    <scope>NUCLEOTIDE SEQUENCE [LARGE SCALE GENOMIC DNA]</scope>
    <source>
        <strain evidence="17">KCTC 42587</strain>
    </source>
</reference>
<dbReference type="RefSeq" id="WP_376892505.1">
    <property type="nucleotide sequence ID" value="NZ_JBHULS010000002.1"/>
</dbReference>
<dbReference type="EMBL" id="JBHULS010000002">
    <property type="protein sequence ID" value="MFD2551363.1"/>
    <property type="molecule type" value="Genomic_DNA"/>
</dbReference>
<dbReference type="InterPro" id="IPR027268">
    <property type="entry name" value="Peptidase_M4/M1_CTD_sf"/>
</dbReference>
<dbReference type="Pfam" id="PF01433">
    <property type="entry name" value="Peptidase_M1"/>
    <property type="match status" value="1"/>
</dbReference>
<dbReference type="GO" id="GO:0004177">
    <property type="term" value="F:aminopeptidase activity"/>
    <property type="evidence" value="ECO:0007669"/>
    <property type="project" value="UniProtKB-KW"/>
</dbReference>
<name>A0ABW5KSE9_9FLAO</name>
<dbReference type="Pfam" id="PF18962">
    <property type="entry name" value="Por_Secre_tail"/>
    <property type="match status" value="1"/>
</dbReference>
<dbReference type="InterPro" id="IPR014782">
    <property type="entry name" value="Peptidase_M1_dom"/>
</dbReference>
<sequence length="645" mass="72490">MKNYLLICLLTIVVPLQAQDYLKSFNHIQEAEAKMALKKMSQRFSPNTGNYDIRYHRLELNVNPAIAFISGSVTTYFTAKEPLSEITFELTNNMTVSEVLQRGVHLSFVQNTNDEVVITLPEIQNTGVLDSLRISYSGNPESSGFGSFEQTTHNGTPIIWTLSEPYGAKGWWPCKQDLIDKIDSIDVHITTPQFAPNNDPYVAVSNGLEINQTSSGNFKTTHYKHLYPIPAYLVAIAVTNYAVYTNEVPNNGSPFPIVNYVYPEDLAYAQANTPITVDLMTVFATLFEPYPYASEKYGHAQFGWGGGMEHTTVSFMGNFNRNLIAHELAHQWFGNKVTCGSWKDIWLNEGFATYLTGLAIEQLDGPSNFISFKQQLVNSITSQPGGAVYLSDADTTNVNRIFSSRLSYNKGAMVLHMLRKKLGDEAFFQATQAYLSHPDLAFNYAKTSDLITVFETNTGLDLTTFFNNWLFHEGYPSYNLQWNQPTATTVHIHLAQTQSHPSVNFFEAPVPVRLVGSNGNMEDVILNHTYNNQSFTIPVNFNVNTILFDPETDLISRNNTVVLATDTFNLDAKIQLYPNPTTQHITIKKPKALQINTIEIYNALGQLLGRYPWQSQLDFEAYPAGLLYIRLIGSKETINKTVLKK</sequence>
<evidence type="ECO:0000256" key="11">
    <source>
        <dbReference type="ARBA" id="ARBA00022833"/>
    </source>
</evidence>
<keyword evidence="7" id="KW-0645">Protease</keyword>
<evidence type="ECO:0000256" key="5">
    <source>
        <dbReference type="ARBA" id="ARBA00015611"/>
    </source>
</evidence>
<dbReference type="Gene3D" id="2.60.40.1730">
    <property type="entry name" value="tricorn interacting facor f3 domain"/>
    <property type="match status" value="1"/>
</dbReference>
<keyword evidence="17" id="KW-1185">Reference proteome</keyword>
<dbReference type="SUPFAM" id="SSF55486">
    <property type="entry name" value="Metalloproteases ('zincins'), catalytic domain"/>
    <property type="match status" value="1"/>
</dbReference>
<dbReference type="PRINTS" id="PR00756">
    <property type="entry name" value="ALADIPTASE"/>
</dbReference>
<feature type="domain" description="Peptidase M1 membrane alanine aminopeptidase" evidence="13">
    <location>
        <begin position="321"/>
        <end position="469"/>
    </location>
</feature>
<evidence type="ECO:0000259" key="14">
    <source>
        <dbReference type="Pfam" id="PF17900"/>
    </source>
</evidence>
<dbReference type="EC" id="3.4.11.2" evidence="4"/>
<evidence type="ECO:0000256" key="2">
    <source>
        <dbReference type="ARBA" id="ARBA00001947"/>
    </source>
</evidence>
<accession>A0ABW5KSE9</accession>
<dbReference type="SUPFAM" id="SSF63737">
    <property type="entry name" value="Leukotriene A4 hydrolase N-terminal domain"/>
    <property type="match status" value="1"/>
</dbReference>
<dbReference type="CDD" id="cd09603">
    <property type="entry name" value="M1_APN_like"/>
    <property type="match status" value="1"/>
</dbReference>
<evidence type="ECO:0000313" key="17">
    <source>
        <dbReference type="Proteomes" id="UP001597472"/>
    </source>
</evidence>
<comment type="caution">
    <text evidence="16">The sequence shown here is derived from an EMBL/GenBank/DDBJ whole genome shotgun (WGS) entry which is preliminary data.</text>
</comment>
<dbReference type="PANTHER" id="PTHR11533">
    <property type="entry name" value="PROTEASE M1 ZINC METALLOPROTEASE"/>
    <property type="match status" value="1"/>
</dbReference>
<dbReference type="Pfam" id="PF17900">
    <property type="entry name" value="Peptidase_M1_N"/>
    <property type="match status" value="1"/>
</dbReference>
<keyword evidence="10" id="KW-0378">Hydrolase</keyword>
<dbReference type="InterPro" id="IPR045357">
    <property type="entry name" value="Aminopeptidase_N-like_N"/>
</dbReference>
<keyword evidence="9" id="KW-0732">Signal</keyword>
<keyword evidence="11" id="KW-0862">Zinc</keyword>
<proteinExistence type="inferred from homology"/>
<dbReference type="PANTHER" id="PTHR11533:SF174">
    <property type="entry name" value="PUROMYCIN-SENSITIVE AMINOPEPTIDASE-RELATED"/>
    <property type="match status" value="1"/>
</dbReference>
<comment type="catalytic activity">
    <reaction evidence="1">
        <text>Release of an N-terminal amino acid, Xaa-|-Yaa- from a peptide, amide or arylamide. Xaa is preferably Ala, but may be most amino acids including Pro (slow action). When a terminal hydrophobic residue is followed by a prolyl residue, the two may be released as an intact Xaa-Pro dipeptide.</text>
        <dbReference type="EC" id="3.4.11.2"/>
    </reaction>
</comment>
<dbReference type="InterPro" id="IPR026444">
    <property type="entry name" value="Secre_tail"/>
</dbReference>
<dbReference type="Proteomes" id="UP001597472">
    <property type="component" value="Unassembled WGS sequence"/>
</dbReference>
<dbReference type="InterPro" id="IPR050344">
    <property type="entry name" value="Peptidase_M1_aminopeptidases"/>
</dbReference>
<dbReference type="Gene3D" id="1.10.390.10">
    <property type="entry name" value="Neutral Protease Domain 2"/>
    <property type="match status" value="1"/>
</dbReference>
<evidence type="ECO:0000256" key="7">
    <source>
        <dbReference type="ARBA" id="ARBA00022670"/>
    </source>
</evidence>
<comment type="cofactor">
    <cofactor evidence="2">
        <name>Zn(2+)</name>
        <dbReference type="ChEBI" id="CHEBI:29105"/>
    </cofactor>
</comment>
<protein>
    <recommendedName>
        <fullName evidence="5">Aminopeptidase N</fullName>
        <ecNumber evidence="4">3.4.11.2</ecNumber>
    </recommendedName>
</protein>
<gene>
    <name evidence="16" type="ORF">ACFSQP_05985</name>
</gene>
<evidence type="ECO:0000256" key="6">
    <source>
        <dbReference type="ARBA" id="ARBA00022438"/>
    </source>
</evidence>
<dbReference type="NCBIfam" id="TIGR04183">
    <property type="entry name" value="Por_Secre_tail"/>
    <property type="match status" value="1"/>
</dbReference>
<dbReference type="InterPro" id="IPR042097">
    <property type="entry name" value="Aminopeptidase_N-like_N_sf"/>
</dbReference>
<evidence type="ECO:0000256" key="3">
    <source>
        <dbReference type="ARBA" id="ARBA00010136"/>
    </source>
</evidence>
<keyword evidence="8" id="KW-0479">Metal-binding</keyword>
<organism evidence="16 17">
    <name type="scientific">Bizionia sediminis</name>
    <dbReference type="NCBI Taxonomy" id="1737064"/>
    <lineage>
        <taxon>Bacteria</taxon>
        <taxon>Pseudomonadati</taxon>
        <taxon>Bacteroidota</taxon>
        <taxon>Flavobacteriia</taxon>
        <taxon>Flavobacteriales</taxon>
        <taxon>Flavobacteriaceae</taxon>
        <taxon>Bizionia</taxon>
    </lineage>
</organism>
<evidence type="ECO:0000256" key="4">
    <source>
        <dbReference type="ARBA" id="ARBA00012564"/>
    </source>
</evidence>